<dbReference type="SUPFAM" id="SSF101874">
    <property type="entry name" value="YceI-like"/>
    <property type="match status" value="1"/>
</dbReference>
<dbReference type="SMART" id="SM00867">
    <property type="entry name" value="YceI"/>
    <property type="match status" value="1"/>
</dbReference>
<gene>
    <name evidence="2" type="ORF">FJR48_07935</name>
</gene>
<dbReference type="Pfam" id="PF04264">
    <property type="entry name" value="YceI"/>
    <property type="match status" value="1"/>
</dbReference>
<proteinExistence type="predicted"/>
<dbReference type="PANTHER" id="PTHR34406:SF1">
    <property type="entry name" value="PROTEIN YCEI"/>
    <property type="match status" value="1"/>
</dbReference>
<dbReference type="Proteomes" id="UP000326944">
    <property type="component" value="Chromosome"/>
</dbReference>
<evidence type="ECO:0000313" key="3">
    <source>
        <dbReference type="Proteomes" id="UP000326944"/>
    </source>
</evidence>
<dbReference type="InterPro" id="IPR036761">
    <property type="entry name" value="TTHA0802/YceI-like_sf"/>
</dbReference>
<sequence>MSLLKLGIISILLTSGLFAGTYNVDIHHSSVGFKVKHMMISNVKGKFDKFNGSFVFDEKTKTLKSLQGEVEAASINTENLKRDDHLRSDDFLDVKKYPKLTLKLTEIKDDEASGELTIHGITKTVKFDLETNDVIKDPWGNTRTGLTLEAKIVRQDFGLKWNKLLETGGLVVGDDVKISIELEGILSK</sequence>
<dbReference type="KEGG" id="sulg:FJR48_07935"/>
<organism evidence="2 3">
    <name type="scientific">Sulfurimonas lithotrophica</name>
    <dbReference type="NCBI Taxonomy" id="2590022"/>
    <lineage>
        <taxon>Bacteria</taxon>
        <taxon>Pseudomonadati</taxon>
        <taxon>Campylobacterota</taxon>
        <taxon>Epsilonproteobacteria</taxon>
        <taxon>Campylobacterales</taxon>
        <taxon>Sulfurimonadaceae</taxon>
        <taxon>Sulfurimonas</taxon>
    </lineage>
</organism>
<accession>A0A5P8P1X1</accession>
<evidence type="ECO:0000313" key="2">
    <source>
        <dbReference type="EMBL" id="QFR49665.1"/>
    </source>
</evidence>
<reference evidence="2 3" key="1">
    <citation type="submission" date="2019-09" db="EMBL/GenBank/DDBJ databases">
        <title>Sulfurimonas gotlandica sp. nov., a chemoautotrophic and psychrotolerant epsilonproteobacterium isolated from a pelagic redoxcline, and an emended description of the genus Sulfurimonas.</title>
        <authorList>
            <person name="Wang S."/>
            <person name="Jiang L."/>
            <person name="Shao S."/>
        </authorList>
    </citation>
    <scope>NUCLEOTIDE SEQUENCE [LARGE SCALE GENOMIC DNA]</scope>
    <source>
        <strain evidence="2 3">GYSZ_1</strain>
    </source>
</reference>
<dbReference type="OrthoDB" id="9811006at2"/>
<dbReference type="RefSeq" id="WP_152307612.1">
    <property type="nucleotide sequence ID" value="NZ_CP043617.1"/>
</dbReference>
<dbReference type="AlphaFoldDB" id="A0A5P8P1X1"/>
<keyword evidence="3" id="KW-1185">Reference proteome</keyword>
<dbReference type="Gene3D" id="2.40.128.110">
    <property type="entry name" value="Lipid/polyisoprenoid-binding, YceI-like"/>
    <property type="match status" value="1"/>
</dbReference>
<dbReference type="PANTHER" id="PTHR34406">
    <property type="entry name" value="PROTEIN YCEI"/>
    <property type="match status" value="1"/>
</dbReference>
<dbReference type="EMBL" id="CP043617">
    <property type="protein sequence ID" value="QFR49665.1"/>
    <property type="molecule type" value="Genomic_DNA"/>
</dbReference>
<protein>
    <submittedName>
        <fullName evidence="2">Polyisoprenoid-binding protein</fullName>
    </submittedName>
</protein>
<dbReference type="InterPro" id="IPR007372">
    <property type="entry name" value="Lipid/polyisoprenoid-bd_YceI"/>
</dbReference>
<name>A0A5P8P1X1_9BACT</name>
<feature type="domain" description="Lipid/polyisoprenoid-binding YceI-like" evidence="1">
    <location>
        <begin position="21"/>
        <end position="185"/>
    </location>
</feature>
<evidence type="ECO:0000259" key="1">
    <source>
        <dbReference type="SMART" id="SM00867"/>
    </source>
</evidence>